<sequence>MKKIIPTVLSILLLSACASNEPTHIALNPTLGAVSLHTNNDTAISFEMVDTRSKNFIVQFDQAPKPPRLVSASEPVRVQLDALFRAGMRKAGYVIDPAASKQVQFQLEYLLTDVTDNTMNYEAKTRLVINVKATNSRQEFTKSFSGNGYLKGAFSPDFATIELDINKLIDKLTTEILNDDELHQFLNN</sequence>
<dbReference type="AlphaFoldDB" id="A0A9X2WKA6"/>
<comment type="caution">
    <text evidence="2">The sequence shown here is derived from an EMBL/GenBank/DDBJ whole genome shotgun (WGS) entry which is preliminary data.</text>
</comment>
<dbReference type="Pfam" id="PF03923">
    <property type="entry name" value="Lipoprotein_16"/>
    <property type="match status" value="1"/>
</dbReference>
<reference evidence="2" key="1">
    <citation type="journal article" date="2023" name="Int. J. Syst. Evol. Microbiol.">
        <title>&lt;i&gt;Shewanella septentrionalis&lt;/i&gt; sp. nov. and &lt;i&gt;Shewanella holmiensis&lt;/i&gt; sp. nov., isolated from Baltic Sea water and sediments.</title>
        <authorList>
            <person name="Martin-Rodriguez A.J."/>
            <person name="Thorell K."/>
            <person name="Joffre E."/>
            <person name="Jensie-Markopoulos S."/>
            <person name="Moore E.R.B."/>
            <person name="Sjoling A."/>
        </authorList>
    </citation>
    <scope>NUCLEOTIDE SEQUENCE</scope>
    <source>
        <strain evidence="2">SP1S2-7</strain>
    </source>
</reference>
<organism evidence="2 3">
    <name type="scientific">Shewanella holmiensis</name>
    <dbReference type="NCBI Taxonomy" id="2952222"/>
    <lineage>
        <taxon>Bacteria</taxon>
        <taxon>Pseudomonadati</taxon>
        <taxon>Pseudomonadota</taxon>
        <taxon>Gammaproteobacteria</taxon>
        <taxon>Alteromonadales</taxon>
        <taxon>Shewanellaceae</taxon>
        <taxon>Shewanella</taxon>
    </lineage>
</organism>
<gene>
    <name evidence="2" type="ORF">NE535_03960</name>
</gene>
<evidence type="ECO:0000313" key="2">
    <source>
        <dbReference type="EMBL" id="MCT7940956.1"/>
    </source>
</evidence>
<dbReference type="InterPro" id="IPR005619">
    <property type="entry name" value="Uncharacterised_YajG"/>
</dbReference>
<name>A0A9X2WKA6_9GAMM</name>
<keyword evidence="3" id="KW-1185">Reference proteome</keyword>
<keyword evidence="2" id="KW-0449">Lipoprotein</keyword>
<dbReference type="RefSeq" id="WP_261297385.1">
    <property type="nucleotide sequence ID" value="NZ_JAMTCD010000003.1"/>
</dbReference>
<dbReference type="PROSITE" id="PS51257">
    <property type="entry name" value="PROKAR_LIPOPROTEIN"/>
    <property type="match status" value="1"/>
</dbReference>
<proteinExistence type="predicted"/>
<evidence type="ECO:0000313" key="3">
    <source>
        <dbReference type="Proteomes" id="UP001155546"/>
    </source>
</evidence>
<dbReference type="Proteomes" id="UP001155546">
    <property type="component" value="Unassembled WGS sequence"/>
</dbReference>
<feature type="signal peptide" evidence="1">
    <location>
        <begin position="1"/>
        <end position="18"/>
    </location>
</feature>
<evidence type="ECO:0000256" key="1">
    <source>
        <dbReference type="SAM" id="SignalP"/>
    </source>
</evidence>
<protein>
    <submittedName>
        <fullName evidence="2">YajG family lipoprotein</fullName>
    </submittedName>
</protein>
<dbReference type="EMBL" id="JAMTCD010000003">
    <property type="protein sequence ID" value="MCT7940956.1"/>
    <property type="molecule type" value="Genomic_DNA"/>
</dbReference>
<accession>A0A9X2WKA6</accession>
<keyword evidence="1" id="KW-0732">Signal</keyword>
<feature type="chain" id="PRO_5040961528" evidence="1">
    <location>
        <begin position="19"/>
        <end position="188"/>
    </location>
</feature>